<gene>
    <name evidence="2" type="ORF">IF1G_10700</name>
</gene>
<sequence length="216" mass="23167">MAQEPPTAAGDKKRNKLGYHRTSIACSLTIPIPTEQSFNVSPGSSLAWGSAEPSPVTLPGSMDMSYHWNPYGSESGSAEQTSAFGSELATQSAWMATTPDTTQLSNWGWNNGVTPTTQGRSVSFSNDLIGQPQQQFVSNTSNGLYDGASANLETPFSPSMNLTSVPGHPPSQNGELGGNWESQQQELMHQQQQQHQGHQEMGFQQWGVSHNGGAPM</sequence>
<keyword evidence="3" id="KW-1185">Reference proteome</keyword>
<dbReference type="STRING" id="43265.A0A545UM51"/>
<organism evidence="2 3">
    <name type="scientific">Cordyceps javanica</name>
    <dbReference type="NCBI Taxonomy" id="43265"/>
    <lineage>
        <taxon>Eukaryota</taxon>
        <taxon>Fungi</taxon>
        <taxon>Dikarya</taxon>
        <taxon>Ascomycota</taxon>
        <taxon>Pezizomycotina</taxon>
        <taxon>Sordariomycetes</taxon>
        <taxon>Hypocreomycetidae</taxon>
        <taxon>Hypocreales</taxon>
        <taxon>Cordycipitaceae</taxon>
        <taxon>Cordyceps</taxon>
    </lineage>
</organism>
<comment type="caution">
    <text evidence="2">The sequence shown here is derived from an EMBL/GenBank/DDBJ whole genome shotgun (WGS) entry which is preliminary data.</text>
</comment>
<feature type="region of interest" description="Disordered" evidence="1">
    <location>
        <begin position="148"/>
        <end position="178"/>
    </location>
</feature>
<feature type="compositionally biased region" description="Polar residues" evidence="1">
    <location>
        <begin position="151"/>
        <end position="174"/>
    </location>
</feature>
<reference evidence="2 3" key="1">
    <citation type="journal article" date="2019" name="Appl. Microbiol. Biotechnol.">
        <title>Genome sequence of Isaria javanica and comparative genome analysis insights into family S53 peptidase evolution in fungal entomopathogens.</title>
        <authorList>
            <person name="Lin R."/>
            <person name="Zhang X."/>
            <person name="Xin B."/>
            <person name="Zou M."/>
            <person name="Gao Y."/>
            <person name="Qin F."/>
            <person name="Hu Q."/>
            <person name="Xie B."/>
            <person name="Cheng X."/>
        </authorList>
    </citation>
    <scope>NUCLEOTIDE SEQUENCE [LARGE SCALE GENOMIC DNA]</scope>
    <source>
        <strain evidence="2 3">IJ1G</strain>
    </source>
</reference>
<evidence type="ECO:0000256" key="1">
    <source>
        <dbReference type="SAM" id="MobiDB-lite"/>
    </source>
</evidence>
<dbReference type="EMBL" id="SPUK01000025">
    <property type="protein sequence ID" value="TQV90548.1"/>
    <property type="molecule type" value="Genomic_DNA"/>
</dbReference>
<name>A0A545UM51_9HYPO</name>
<protein>
    <submittedName>
        <fullName evidence="2">Uncharacterized protein</fullName>
    </submittedName>
</protein>
<proteinExistence type="predicted"/>
<dbReference type="OrthoDB" id="4867516at2759"/>
<accession>A0A545UM51</accession>
<dbReference type="Proteomes" id="UP000315783">
    <property type="component" value="Unassembled WGS sequence"/>
</dbReference>
<evidence type="ECO:0000313" key="2">
    <source>
        <dbReference type="EMBL" id="TQV90548.1"/>
    </source>
</evidence>
<dbReference type="AlphaFoldDB" id="A0A545UM51"/>
<evidence type="ECO:0000313" key="3">
    <source>
        <dbReference type="Proteomes" id="UP000315783"/>
    </source>
</evidence>